<feature type="domain" description="N-acetyltransferase" evidence="3">
    <location>
        <begin position="5"/>
        <end position="151"/>
    </location>
</feature>
<proteinExistence type="predicted"/>
<dbReference type="InterPro" id="IPR000182">
    <property type="entry name" value="GNAT_dom"/>
</dbReference>
<reference evidence="4 5" key="1">
    <citation type="submission" date="2019-08" db="EMBL/GenBank/DDBJ databases">
        <title>Chromobacterium paludis, a novel bacterium isolated from a Maryland marsh pond.</title>
        <authorList>
            <person name="Blackburn M.B."/>
            <person name="Gundersen-Rindal D.E."/>
        </authorList>
    </citation>
    <scope>NUCLEOTIDE SEQUENCE [LARGE SCALE GENOMIC DNA]</scope>
    <source>
        <strain evidence="5">IIBBL 257-1</strain>
    </source>
</reference>
<dbReference type="KEGG" id="chrm:FYK34_08985"/>
<gene>
    <name evidence="4" type="ORF">FYK34_08985</name>
</gene>
<dbReference type="InterPro" id="IPR050832">
    <property type="entry name" value="Bact_Acetyltransf"/>
</dbReference>
<keyword evidence="5" id="KW-1185">Reference proteome</keyword>
<protein>
    <submittedName>
        <fullName evidence="4">GNAT family N-acetyltransferase</fullName>
    </submittedName>
</protein>
<dbReference type="InterPro" id="IPR016181">
    <property type="entry name" value="Acyl_CoA_acyltransferase"/>
</dbReference>
<dbReference type="PANTHER" id="PTHR43877:SF1">
    <property type="entry name" value="ACETYLTRANSFERASE"/>
    <property type="match status" value="1"/>
</dbReference>
<dbReference type="CDD" id="cd04301">
    <property type="entry name" value="NAT_SF"/>
    <property type="match status" value="1"/>
</dbReference>
<name>A0A5C1DFW3_9NEIS</name>
<accession>A0A5C1DFW3</accession>
<dbReference type="GO" id="GO:0016747">
    <property type="term" value="F:acyltransferase activity, transferring groups other than amino-acyl groups"/>
    <property type="evidence" value="ECO:0007669"/>
    <property type="project" value="InterPro"/>
</dbReference>
<dbReference type="PANTHER" id="PTHR43877">
    <property type="entry name" value="AMINOALKYLPHOSPHONATE N-ACETYLTRANSFERASE-RELATED-RELATED"/>
    <property type="match status" value="1"/>
</dbReference>
<sequence length="151" mass="16826">MSESWEVRPACAADAPRLSELYRQLTGDPAVRVCPARLEALADGLRAQVWVGVRGGEVAGTVWLGFCEDIMYGEQPFAVLENIVVDPRHRGEGLGEALLKAAERRCLARDCSKIMLLSSAGREDAHRFFQRQGYRGDAKRGFVKYRRDMAV</sequence>
<dbReference type="RefSeq" id="WP_149296053.1">
    <property type="nucleotide sequence ID" value="NZ_CP043473.1"/>
</dbReference>
<evidence type="ECO:0000313" key="4">
    <source>
        <dbReference type="EMBL" id="QEL55692.1"/>
    </source>
</evidence>
<keyword evidence="1 4" id="KW-0808">Transferase</keyword>
<dbReference type="Pfam" id="PF00583">
    <property type="entry name" value="Acetyltransf_1"/>
    <property type="match status" value="1"/>
</dbReference>
<evidence type="ECO:0000313" key="5">
    <source>
        <dbReference type="Proteomes" id="UP000322079"/>
    </source>
</evidence>
<dbReference type="Gene3D" id="3.40.630.30">
    <property type="match status" value="1"/>
</dbReference>
<dbReference type="AlphaFoldDB" id="A0A5C1DFW3"/>
<dbReference type="EMBL" id="CP043473">
    <property type="protein sequence ID" value="QEL55692.1"/>
    <property type="molecule type" value="Genomic_DNA"/>
</dbReference>
<evidence type="ECO:0000259" key="3">
    <source>
        <dbReference type="PROSITE" id="PS51186"/>
    </source>
</evidence>
<dbReference type="PROSITE" id="PS51186">
    <property type="entry name" value="GNAT"/>
    <property type="match status" value="1"/>
</dbReference>
<evidence type="ECO:0000256" key="2">
    <source>
        <dbReference type="ARBA" id="ARBA00023315"/>
    </source>
</evidence>
<evidence type="ECO:0000256" key="1">
    <source>
        <dbReference type="ARBA" id="ARBA00022679"/>
    </source>
</evidence>
<organism evidence="4 5">
    <name type="scientific">Chromobacterium paludis</name>
    <dbReference type="NCBI Taxonomy" id="2605945"/>
    <lineage>
        <taxon>Bacteria</taxon>
        <taxon>Pseudomonadati</taxon>
        <taxon>Pseudomonadota</taxon>
        <taxon>Betaproteobacteria</taxon>
        <taxon>Neisseriales</taxon>
        <taxon>Chromobacteriaceae</taxon>
        <taxon>Chromobacterium</taxon>
    </lineage>
</organism>
<dbReference type="Proteomes" id="UP000322079">
    <property type="component" value="Chromosome"/>
</dbReference>
<keyword evidence="2" id="KW-0012">Acyltransferase</keyword>
<dbReference type="SUPFAM" id="SSF55729">
    <property type="entry name" value="Acyl-CoA N-acyltransferases (Nat)"/>
    <property type="match status" value="1"/>
</dbReference>